<gene>
    <name evidence="2" type="ORF">BD410DRAFT_842556</name>
</gene>
<evidence type="ECO:0000256" key="1">
    <source>
        <dbReference type="SAM" id="MobiDB-lite"/>
    </source>
</evidence>
<dbReference type="VEuPathDB" id="FungiDB:BD410DRAFT_842556"/>
<proteinExistence type="predicted"/>
<feature type="compositionally biased region" description="Low complexity" evidence="1">
    <location>
        <begin position="28"/>
        <end position="38"/>
    </location>
</feature>
<dbReference type="AlphaFoldDB" id="A0A4Y7PUY8"/>
<sequence>MAGKDNPTTSRGSSNATTKAQSKPGTSAATTAPNANNEEPIKTTSNALSTAKSAKIYLIENGLATTGMEYTIATLSNILMQISHNASPPSKTIRESVRAVATLLQDLPDKNTADAILTYVSIGLNSQLTNLTETAETISTAAKKLESSVSNSTTTITSAANNLKTDSERITEVTNELSEDTRSLILNIEAAIKKLPTTPAPQRDTTDHTNISAPLAATY</sequence>
<feature type="compositionally biased region" description="Polar residues" evidence="1">
    <location>
        <begin position="1"/>
        <end position="27"/>
    </location>
</feature>
<dbReference type="EMBL" id="ML170203">
    <property type="protein sequence ID" value="TDL18846.1"/>
    <property type="molecule type" value="Genomic_DNA"/>
</dbReference>
<feature type="region of interest" description="Disordered" evidence="1">
    <location>
        <begin position="1"/>
        <end position="46"/>
    </location>
</feature>
<organism evidence="2 3">
    <name type="scientific">Rickenella mellea</name>
    <dbReference type="NCBI Taxonomy" id="50990"/>
    <lineage>
        <taxon>Eukaryota</taxon>
        <taxon>Fungi</taxon>
        <taxon>Dikarya</taxon>
        <taxon>Basidiomycota</taxon>
        <taxon>Agaricomycotina</taxon>
        <taxon>Agaricomycetes</taxon>
        <taxon>Hymenochaetales</taxon>
        <taxon>Rickenellaceae</taxon>
        <taxon>Rickenella</taxon>
    </lineage>
</organism>
<evidence type="ECO:0000313" key="3">
    <source>
        <dbReference type="Proteomes" id="UP000294933"/>
    </source>
</evidence>
<name>A0A4Y7PUY8_9AGAM</name>
<reference evidence="2 3" key="1">
    <citation type="submission" date="2018-06" db="EMBL/GenBank/DDBJ databases">
        <title>A transcriptomic atlas of mushroom development highlights an independent origin of complex multicellularity.</title>
        <authorList>
            <consortium name="DOE Joint Genome Institute"/>
            <person name="Krizsan K."/>
            <person name="Almasi E."/>
            <person name="Merenyi Z."/>
            <person name="Sahu N."/>
            <person name="Viragh M."/>
            <person name="Koszo T."/>
            <person name="Mondo S."/>
            <person name="Kiss B."/>
            <person name="Balint B."/>
            <person name="Kues U."/>
            <person name="Barry K."/>
            <person name="Hegedus J.C."/>
            <person name="Henrissat B."/>
            <person name="Johnson J."/>
            <person name="Lipzen A."/>
            <person name="Ohm R."/>
            <person name="Nagy I."/>
            <person name="Pangilinan J."/>
            <person name="Yan J."/>
            <person name="Xiong Y."/>
            <person name="Grigoriev I.V."/>
            <person name="Hibbett D.S."/>
            <person name="Nagy L.G."/>
        </authorList>
    </citation>
    <scope>NUCLEOTIDE SEQUENCE [LARGE SCALE GENOMIC DNA]</scope>
    <source>
        <strain evidence="2 3">SZMC22713</strain>
    </source>
</reference>
<dbReference type="Proteomes" id="UP000294933">
    <property type="component" value="Unassembled WGS sequence"/>
</dbReference>
<feature type="region of interest" description="Disordered" evidence="1">
    <location>
        <begin position="196"/>
        <end position="219"/>
    </location>
</feature>
<evidence type="ECO:0000313" key="2">
    <source>
        <dbReference type="EMBL" id="TDL18846.1"/>
    </source>
</evidence>
<protein>
    <submittedName>
        <fullName evidence="2">Uncharacterized protein</fullName>
    </submittedName>
</protein>
<accession>A0A4Y7PUY8</accession>
<keyword evidence="3" id="KW-1185">Reference proteome</keyword>